<dbReference type="GO" id="GO:0005819">
    <property type="term" value="C:spindle"/>
    <property type="evidence" value="ECO:0007669"/>
    <property type="project" value="TreeGrafter"/>
</dbReference>
<evidence type="ECO:0000313" key="4">
    <source>
        <dbReference type="Proteomes" id="UP000026962"/>
    </source>
</evidence>
<dbReference type="PANTHER" id="PTHR28520:SF13">
    <property type="entry name" value="EXPRESSED PROTEIN"/>
    <property type="match status" value="1"/>
</dbReference>
<dbReference type="PANTHER" id="PTHR28520">
    <property type="entry name" value="MITOTIC-SPINDLE ORGANIZING PROTEIN 1"/>
    <property type="match status" value="1"/>
</dbReference>
<dbReference type="Gramene" id="OPUNC03G21130.1">
    <property type="protein sequence ID" value="OPUNC03G21130.1"/>
    <property type="gene ID" value="OPUNC03G21130"/>
</dbReference>
<dbReference type="InterPro" id="IPR022214">
    <property type="entry name" value="MZT1"/>
</dbReference>
<dbReference type="eggNOG" id="ENOG502S6UI">
    <property type="taxonomic scope" value="Eukaryota"/>
</dbReference>
<dbReference type="GO" id="GO:0090307">
    <property type="term" value="P:mitotic spindle assembly"/>
    <property type="evidence" value="ECO:0007669"/>
    <property type="project" value="TreeGrafter"/>
</dbReference>
<accession>A0A0E0KFE3</accession>
<protein>
    <recommendedName>
        <fullName evidence="5">Mitotic-spindle organizing protein 1</fullName>
    </recommendedName>
</protein>
<evidence type="ECO:0000313" key="3">
    <source>
        <dbReference type="EnsemblPlants" id="OPUNC03G21130.1"/>
    </source>
</evidence>
<dbReference type="AlphaFoldDB" id="A0A0E0KFE3"/>
<evidence type="ECO:0008006" key="5">
    <source>
        <dbReference type="Google" id="ProtNLM"/>
    </source>
</evidence>
<evidence type="ECO:0000256" key="2">
    <source>
        <dbReference type="SAM" id="SignalP"/>
    </source>
</evidence>
<feature type="region of interest" description="Disordered" evidence="1">
    <location>
        <begin position="28"/>
        <end position="50"/>
    </location>
</feature>
<dbReference type="Proteomes" id="UP000026962">
    <property type="component" value="Chromosome 3"/>
</dbReference>
<dbReference type="GO" id="GO:0000931">
    <property type="term" value="C:gamma-tubulin ring complex"/>
    <property type="evidence" value="ECO:0007669"/>
    <property type="project" value="InterPro"/>
</dbReference>
<keyword evidence="4" id="KW-1185">Reference proteome</keyword>
<reference evidence="3" key="2">
    <citation type="submission" date="2018-05" db="EMBL/GenBank/DDBJ databases">
        <title>OpunRS2 (Oryza punctata Reference Sequence Version 2).</title>
        <authorList>
            <person name="Zhang J."/>
            <person name="Kudrna D."/>
            <person name="Lee S."/>
            <person name="Talag J."/>
            <person name="Welchert J."/>
            <person name="Wing R.A."/>
        </authorList>
    </citation>
    <scope>NUCLEOTIDE SEQUENCE [LARGE SCALE GENOMIC DNA]</scope>
</reference>
<feature type="signal peptide" evidence="2">
    <location>
        <begin position="1"/>
        <end position="22"/>
    </location>
</feature>
<organism evidence="3">
    <name type="scientific">Oryza punctata</name>
    <name type="common">Red rice</name>
    <dbReference type="NCBI Taxonomy" id="4537"/>
    <lineage>
        <taxon>Eukaryota</taxon>
        <taxon>Viridiplantae</taxon>
        <taxon>Streptophyta</taxon>
        <taxon>Embryophyta</taxon>
        <taxon>Tracheophyta</taxon>
        <taxon>Spermatophyta</taxon>
        <taxon>Magnoliopsida</taxon>
        <taxon>Liliopsida</taxon>
        <taxon>Poales</taxon>
        <taxon>Poaceae</taxon>
        <taxon>BOP clade</taxon>
        <taxon>Oryzoideae</taxon>
        <taxon>Oryzeae</taxon>
        <taxon>Oryzinae</taxon>
        <taxon>Oryza</taxon>
    </lineage>
</organism>
<feature type="chain" id="PRO_5002364973" description="Mitotic-spindle organizing protein 1" evidence="2">
    <location>
        <begin position="23"/>
        <end position="403"/>
    </location>
</feature>
<keyword evidence="2" id="KW-0732">Signal</keyword>
<dbReference type="EnsemblPlants" id="OPUNC03G21130.1">
    <property type="protein sequence ID" value="OPUNC03G21130.1"/>
    <property type="gene ID" value="OPUNC03G21130"/>
</dbReference>
<proteinExistence type="predicted"/>
<evidence type="ECO:0000256" key="1">
    <source>
        <dbReference type="SAM" id="MobiDB-lite"/>
    </source>
</evidence>
<reference evidence="3" key="1">
    <citation type="submission" date="2015-04" db="UniProtKB">
        <authorList>
            <consortium name="EnsemblPlants"/>
        </authorList>
    </citation>
    <scope>IDENTIFICATION</scope>
</reference>
<feature type="compositionally biased region" description="Basic and acidic residues" evidence="1">
    <location>
        <begin position="28"/>
        <end position="38"/>
    </location>
</feature>
<dbReference type="Pfam" id="PF12554">
    <property type="entry name" value="MOZART1"/>
    <property type="match status" value="1"/>
</dbReference>
<sequence>MRGSIAMNNFSMLLFRITSVITLRGDKATTDTKSDNQPHKHNHGGSNRALKRAEGDILAEGGDPLPLGLPAAVGRRGAPSPGFGRAGGSHASASAAAALLRLPLLRHLRPPRASPPSLSSLAASACCGCNLLFLLYREVQATTHRRPEVMAPHEMETESTAAKQAKESLELAFQMSQILDTGLDRHTLSLLMSLCDRGANPEALAALVRELSSAAPPTAATTPASNATATVVPSTKSASLFPSGSFLAATRSWLVSLRGIKHYDMDPSGDMGILTRDLIAGRKVLANLRKMLNLAVECFSDVEVACFPKEGEKKNNFQSNQASYSTRTHPFGSTLGCGQPRGPRCPRPRALLGGCSDSHRRRRNHRRVQSHRHAVRKIRVVNFVITIWKNYVGKSLVVAQIQP</sequence>
<dbReference type="GO" id="GO:0033566">
    <property type="term" value="P:gamma-tubulin complex localization"/>
    <property type="evidence" value="ECO:0007669"/>
    <property type="project" value="InterPro"/>
</dbReference>
<dbReference type="STRING" id="4537.A0A0E0KFE3"/>
<dbReference type="GO" id="GO:0051415">
    <property type="term" value="P:microtubule nucleation by interphase microtubule organizing center"/>
    <property type="evidence" value="ECO:0007669"/>
    <property type="project" value="TreeGrafter"/>
</dbReference>
<name>A0A0E0KFE3_ORYPU</name>
<dbReference type="GO" id="GO:0031021">
    <property type="term" value="C:interphase microtubule organizing center"/>
    <property type="evidence" value="ECO:0007669"/>
    <property type="project" value="TreeGrafter"/>
</dbReference>
<dbReference type="HOGENOM" id="CLU_057224_0_0_1"/>